<evidence type="ECO:0000313" key="3">
    <source>
        <dbReference type="Proteomes" id="UP000186549"/>
    </source>
</evidence>
<comment type="caution">
    <text evidence="2">The sequence shown here is derived from an EMBL/GenBank/DDBJ whole genome shotgun (WGS) entry which is preliminary data.</text>
</comment>
<keyword evidence="1" id="KW-0732">Signal</keyword>
<feature type="signal peptide" evidence="1">
    <location>
        <begin position="1"/>
        <end position="19"/>
    </location>
</feature>
<proteinExistence type="predicted"/>
<name>A0A1Q6HT75_BACUN</name>
<dbReference type="EMBL" id="MNQU01000293">
    <property type="protein sequence ID" value="OKZ29846.1"/>
    <property type="molecule type" value="Genomic_DNA"/>
</dbReference>
<dbReference type="AlphaFoldDB" id="A0A1Q6HT75"/>
<accession>A0A1Q6HT75</accession>
<evidence type="ECO:0000256" key="1">
    <source>
        <dbReference type="SAM" id="SignalP"/>
    </source>
</evidence>
<protein>
    <recommendedName>
        <fullName evidence="4">Lipocalin-like domain-containing protein</fullName>
    </recommendedName>
</protein>
<gene>
    <name evidence="2" type="ORF">BHV79_16395</name>
</gene>
<reference evidence="2 3" key="1">
    <citation type="journal article" date="2016" name="Nat. Biotechnol.">
        <title>Measurement of bacterial replication rates in microbial communities.</title>
        <authorList>
            <person name="Brown C.T."/>
            <person name="Olm M.R."/>
            <person name="Thomas B.C."/>
            <person name="Banfield J.F."/>
        </authorList>
    </citation>
    <scope>NUCLEOTIDE SEQUENCE [LARGE SCALE GENOMIC DNA]</scope>
    <source>
        <strain evidence="2">45_41</strain>
    </source>
</reference>
<sequence>MKKNLFMLFAVILTACVFASCSKDDDDNSGAASSLTMNGEAIKVKSIEGEYDPSTSFRAFTFWVNDASVINTGVYIQGTLSTKLENLSTGSDITSKLGLLMEYNSGDEYITDGDFRSGNLVVQNIDTSKKVLTLEFKNLKYTNNLKKEVVLNGTLTIPYKILE</sequence>
<feature type="chain" id="PRO_5010170349" description="Lipocalin-like domain-containing protein" evidence="1">
    <location>
        <begin position="20"/>
        <end position="163"/>
    </location>
</feature>
<evidence type="ECO:0008006" key="4">
    <source>
        <dbReference type="Google" id="ProtNLM"/>
    </source>
</evidence>
<dbReference type="PROSITE" id="PS51257">
    <property type="entry name" value="PROKAR_LIPOPROTEIN"/>
    <property type="match status" value="1"/>
</dbReference>
<dbReference type="Proteomes" id="UP000186549">
    <property type="component" value="Unassembled WGS sequence"/>
</dbReference>
<organism evidence="2 3">
    <name type="scientific">Bacteroides uniformis</name>
    <dbReference type="NCBI Taxonomy" id="820"/>
    <lineage>
        <taxon>Bacteria</taxon>
        <taxon>Pseudomonadati</taxon>
        <taxon>Bacteroidota</taxon>
        <taxon>Bacteroidia</taxon>
        <taxon>Bacteroidales</taxon>
        <taxon>Bacteroidaceae</taxon>
        <taxon>Bacteroides</taxon>
    </lineage>
</organism>
<evidence type="ECO:0000313" key="2">
    <source>
        <dbReference type="EMBL" id="OKZ29846.1"/>
    </source>
</evidence>